<reference evidence="2" key="1">
    <citation type="submission" date="2018-12" db="EMBL/GenBank/DDBJ databases">
        <title>Tengunoibacter tsumagoiensis gen. nov., sp. nov., Dictyobacter kobayashii sp. nov., D. alpinus sp. nov., and D. joshuensis sp. nov. and description of Dictyobacteraceae fam. nov. within the order Ktedonobacterales isolated from Tengu-no-mugimeshi.</title>
        <authorList>
            <person name="Wang C.M."/>
            <person name="Zheng Y."/>
            <person name="Sakai Y."/>
            <person name="Toyoda A."/>
            <person name="Minakuchi Y."/>
            <person name="Abe K."/>
            <person name="Yokota A."/>
            <person name="Yabe S."/>
        </authorList>
    </citation>
    <scope>NUCLEOTIDE SEQUENCE [LARGE SCALE GENOMIC DNA]</scope>
    <source>
        <strain evidence="2">Uno16</strain>
    </source>
</reference>
<gene>
    <name evidence="1" type="ORF">KDA_74890</name>
</gene>
<accession>A0A402BKX0</accession>
<dbReference type="EMBL" id="BIFT01000003">
    <property type="protein sequence ID" value="GCE32005.1"/>
    <property type="molecule type" value="Genomic_DNA"/>
</dbReference>
<evidence type="ECO:0000313" key="1">
    <source>
        <dbReference type="EMBL" id="GCE32005.1"/>
    </source>
</evidence>
<proteinExistence type="predicted"/>
<protein>
    <submittedName>
        <fullName evidence="1">Uncharacterized protein</fullName>
    </submittedName>
</protein>
<evidence type="ECO:0000313" key="2">
    <source>
        <dbReference type="Proteomes" id="UP000287171"/>
    </source>
</evidence>
<comment type="caution">
    <text evidence="1">The sequence shown here is derived from an EMBL/GenBank/DDBJ whole genome shotgun (WGS) entry which is preliminary data.</text>
</comment>
<sequence>MKQGKPTACLAYHDLTYHGIGAPSPQFVEALASYSQATIAASVEISDEALAQGLVPPSITPFAFIILVLPQGAYDEVVQDCANYVQRTLGKTLQGVVWLRGQGATQRIWGIDGSLSSDARWIPAWPVPQSDGVHYTVEIKRREPDTYWELMESGWECSNRFDDEGEAEVVAHTMALRHDGDMDARVISPAGVVLTTFRLQKCLDTRRRGTREKREELPPHVTIPMLRDVLEGYRVSRQEHAYDTLA</sequence>
<dbReference type="Proteomes" id="UP000287171">
    <property type="component" value="Unassembled WGS sequence"/>
</dbReference>
<organism evidence="1 2">
    <name type="scientific">Dictyobacter alpinus</name>
    <dbReference type="NCBI Taxonomy" id="2014873"/>
    <lineage>
        <taxon>Bacteria</taxon>
        <taxon>Bacillati</taxon>
        <taxon>Chloroflexota</taxon>
        <taxon>Ktedonobacteria</taxon>
        <taxon>Ktedonobacterales</taxon>
        <taxon>Dictyobacteraceae</taxon>
        <taxon>Dictyobacter</taxon>
    </lineage>
</organism>
<dbReference type="RefSeq" id="WP_126632023.1">
    <property type="nucleotide sequence ID" value="NZ_BIFT01000003.1"/>
</dbReference>
<dbReference type="AlphaFoldDB" id="A0A402BKX0"/>
<keyword evidence="2" id="KW-1185">Reference proteome</keyword>
<name>A0A402BKX0_9CHLR</name>